<dbReference type="AlphaFoldDB" id="A0A9P7EWY9"/>
<evidence type="ECO:0000313" key="2">
    <source>
        <dbReference type="Proteomes" id="UP000823399"/>
    </source>
</evidence>
<dbReference type="RefSeq" id="XP_041287115.1">
    <property type="nucleotide sequence ID" value="XM_041440682.1"/>
</dbReference>
<dbReference type="EMBL" id="JABBWM010000086">
    <property type="protein sequence ID" value="KAG2093154.1"/>
    <property type="molecule type" value="Genomic_DNA"/>
</dbReference>
<dbReference type="GeneID" id="64702941"/>
<name>A0A9P7EWY9_9AGAM</name>
<accession>A0A9P7EWY9</accession>
<gene>
    <name evidence="1" type="ORF">F5147DRAFT_764080</name>
</gene>
<keyword evidence="2" id="KW-1185">Reference proteome</keyword>
<comment type="caution">
    <text evidence="1">The sequence shown here is derived from an EMBL/GenBank/DDBJ whole genome shotgun (WGS) entry which is preliminary data.</text>
</comment>
<proteinExistence type="predicted"/>
<organism evidence="1 2">
    <name type="scientific">Suillus discolor</name>
    <dbReference type="NCBI Taxonomy" id="1912936"/>
    <lineage>
        <taxon>Eukaryota</taxon>
        <taxon>Fungi</taxon>
        <taxon>Dikarya</taxon>
        <taxon>Basidiomycota</taxon>
        <taxon>Agaricomycotina</taxon>
        <taxon>Agaricomycetes</taxon>
        <taxon>Agaricomycetidae</taxon>
        <taxon>Boletales</taxon>
        <taxon>Suillineae</taxon>
        <taxon>Suillaceae</taxon>
        <taxon>Suillus</taxon>
    </lineage>
</organism>
<evidence type="ECO:0000313" key="1">
    <source>
        <dbReference type="EMBL" id="KAG2093154.1"/>
    </source>
</evidence>
<dbReference type="OrthoDB" id="2623782at2759"/>
<evidence type="ECO:0008006" key="3">
    <source>
        <dbReference type="Google" id="ProtNLM"/>
    </source>
</evidence>
<reference evidence="1" key="1">
    <citation type="journal article" date="2020" name="New Phytol.">
        <title>Comparative genomics reveals dynamic genome evolution in host specialist ectomycorrhizal fungi.</title>
        <authorList>
            <person name="Lofgren L.A."/>
            <person name="Nguyen N.H."/>
            <person name="Vilgalys R."/>
            <person name="Ruytinx J."/>
            <person name="Liao H.L."/>
            <person name="Branco S."/>
            <person name="Kuo A."/>
            <person name="LaButti K."/>
            <person name="Lipzen A."/>
            <person name="Andreopoulos W."/>
            <person name="Pangilinan J."/>
            <person name="Riley R."/>
            <person name="Hundley H."/>
            <person name="Na H."/>
            <person name="Barry K."/>
            <person name="Grigoriev I.V."/>
            <person name="Stajich J.E."/>
            <person name="Kennedy P.G."/>
        </authorList>
    </citation>
    <scope>NUCLEOTIDE SEQUENCE</scope>
    <source>
        <strain evidence="1">FC423</strain>
    </source>
</reference>
<sequence length="448" mass="51083">MHLNIERTTVNASSICDVIGTLQNILAHSRVIIPDLETPYSLFPNIDHSAIGRGDKSISAIITERQQQLDAVVQEISGLESVMDRMKNLHQQLLKKKDEIIQSMNLHRGLLSALWRLPSEILSLIFVQCLPETEHLLPSPTLAPVLLTRICRRWREVAIGMSSLWCGALIVDNSHKDWQRAASCYNTWFERSRDLPLSLALKCFKNYTTHLRSLLEPHMSKISSLHIIIFLNPFDADLLLNDLLVLQELTITTSDPLWCTPSFAQSISRLPSTLRRLRVAGPSAFDFDRITSCNPVWAHLTHVEIAICQPNLILQLLQLGPNLSSLEIGLGFYDEIPLTFEPFMHANLQFFRISNASPMRMGNLFPDLFNALTLPNLRILEARYIRPWPHEELKTFLARSSCLLESLIFGTGVTTTDEQRAEYIVLVPFLDVVVDHRRSGYFGYRRLR</sequence>
<protein>
    <recommendedName>
        <fullName evidence="3">F-box domain-containing protein</fullName>
    </recommendedName>
</protein>
<dbReference type="Proteomes" id="UP000823399">
    <property type="component" value="Unassembled WGS sequence"/>
</dbReference>